<reference evidence="2 3" key="1">
    <citation type="submission" date="2019-03" db="EMBL/GenBank/DDBJ databases">
        <title>Roseomonas sp. a novel Roseomonas species isolated from Sea whip Gorgonian.</title>
        <authorList>
            <person name="Li F."/>
            <person name="Pan X."/>
            <person name="Huang S."/>
            <person name="Li Z."/>
            <person name="Meng B."/>
        </authorList>
    </citation>
    <scope>NUCLEOTIDE SEQUENCE [LARGE SCALE GENOMIC DNA]</scope>
    <source>
        <strain evidence="2 3">M0104</strain>
    </source>
</reference>
<evidence type="ECO:0000313" key="3">
    <source>
        <dbReference type="Proteomes" id="UP000460715"/>
    </source>
</evidence>
<comment type="caution">
    <text evidence="2">The sequence shown here is derived from an EMBL/GenBank/DDBJ whole genome shotgun (WGS) entry which is preliminary data.</text>
</comment>
<protein>
    <recommendedName>
        <fullName evidence="4">DUF4412 domain-containing protein</fullName>
    </recommendedName>
</protein>
<sequence length="203" mass="21368">MKRLSRVLSGLLALGALWTATPARAEPGPAHLRPVRDVAVTYRVQGGNEAPRLVPVAWLAASDRIRAEPPGLPGWVLVDLPRNEALLVIEAQGMAVRLPAGNLLPLLGGIPPDTRLSPAGSGTVAGHRCEVWQVRRQDAAGTVCLTEDGVILRAEGARGGKHGRLEATRVTYGRQDPARFQLPAGVPVVNLPPALLSGLLGGR</sequence>
<dbReference type="EMBL" id="SNVJ01000001">
    <property type="protein sequence ID" value="MXP61928.1"/>
    <property type="molecule type" value="Genomic_DNA"/>
</dbReference>
<keyword evidence="3" id="KW-1185">Reference proteome</keyword>
<dbReference type="Proteomes" id="UP000460715">
    <property type="component" value="Unassembled WGS sequence"/>
</dbReference>
<evidence type="ECO:0000313" key="2">
    <source>
        <dbReference type="EMBL" id="MXP61928.1"/>
    </source>
</evidence>
<dbReference type="RefSeq" id="WP_160935042.1">
    <property type="nucleotide sequence ID" value="NZ_SNVJ01000001.1"/>
</dbReference>
<dbReference type="AlphaFoldDB" id="A0A845B677"/>
<organism evidence="2 3">
    <name type="scientific">Teichococcus coralli</name>
    <dbReference type="NCBI Taxonomy" id="2545983"/>
    <lineage>
        <taxon>Bacteria</taxon>
        <taxon>Pseudomonadati</taxon>
        <taxon>Pseudomonadota</taxon>
        <taxon>Alphaproteobacteria</taxon>
        <taxon>Acetobacterales</taxon>
        <taxon>Roseomonadaceae</taxon>
        <taxon>Roseomonas</taxon>
    </lineage>
</organism>
<evidence type="ECO:0008006" key="4">
    <source>
        <dbReference type="Google" id="ProtNLM"/>
    </source>
</evidence>
<evidence type="ECO:0000256" key="1">
    <source>
        <dbReference type="SAM" id="SignalP"/>
    </source>
</evidence>
<feature type="chain" id="PRO_5032713101" description="DUF4412 domain-containing protein" evidence="1">
    <location>
        <begin position="26"/>
        <end position="203"/>
    </location>
</feature>
<gene>
    <name evidence="2" type="ORF">E0493_01010</name>
</gene>
<name>A0A845B677_9PROT</name>
<proteinExistence type="predicted"/>
<feature type="signal peptide" evidence="1">
    <location>
        <begin position="1"/>
        <end position="25"/>
    </location>
</feature>
<accession>A0A845B677</accession>
<dbReference type="OrthoDB" id="7268862at2"/>
<keyword evidence="1" id="KW-0732">Signal</keyword>